<keyword evidence="3" id="KW-1185">Reference proteome</keyword>
<dbReference type="STRING" id="933388.S7Z6R1"/>
<proteinExistence type="predicted"/>
<dbReference type="AlphaFoldDB" id="S7Z6R1"/>
<reference evidence="2 3" key="1">
    <citation type="journal article" date="2013" name="PLoS ONE">
        <title>Genomic and secretomic analyses reveal unique features of the lignocellulolytic enzyme system of Penicillium decumbens.</title>
        <authorList>
            <person name="Liu G."/>
            <person name="Zhang L."/>
            <person name="Wei X."/>
            <person name="Zou G."/>
            <person name="Qin Y."/>
            <person name="Ma L."/>
            <person name="Li J."/>
            <person name="Zheng H."/>
            <person name="Wang S."/>
            <person name="Wang C."/>
            <person name="Xun L."/>
            <person name="Zhao G.-P."/>
            <person name="Zhou Z."/>
            <person name="Qu Y."/>
        </authorList>
    </citation>
    <scope>NUCLEOTIDE SEQUENCE [LARGE SCALE GENOMIC DNA]</scope>
    <source>
        <strain evidence="3">114-2 / CGMCC 5302</strain>
    </source>
</reference>
<accession>S7Z6R1</accession>
<dbReference type="GO" id="GO:0008168">
    <property type="term" value="F:methyltransferase activity"/>
    <property type="evidence" value="ECO:0007669"/>
    <property type="project" value="InterPro"/>
</dbReference>
<protein>
    <recommendedName>
        <fullName evidence="1">Ribosomal RNA methyltransferase FtsJ domain-containing protein</fullName>
    </recommendedName>
</protein>
<name>S7Z6R1_PENO1</name>
<feature type="domain" description="Ribosomal RNA methyltransferase FtsJ" evidence="1">
    <location>
        <begin position="87"/>
        <end position="285"/>
    </location>
</feature>
<dbReference type="Gene3D" id="3.40.50.150">
    <property type="entry name" value="Vaccinia Virus protein VP39"/>
    <property type="match status" value="1"/>
</dbReference>
<sequence length="362" mass="41660">MASEKAFEVASEAASEDTILMNEDYEIIKQYWFPRSETFKSLIEIQNLVRENPEADEHFQRLRESTITVTPEQQRYFFRMMMKIGSEMQAKENIIPPPARTINLRALDICMAPGGYSATVFKFNRYAEIRGLSLPPEDGGHEMHLRNWQEDKRVKIEFVDVTMLSSALGYPKLVPADHPHAAKFSNQVPFKNETFDIVFCDGIVLYSHARAQETVCESSRLTSAQLIIAMQRLKPGGTLVMLLHQVYSPATVRILAAFNKFANISLFKPTVSHRNRSSFYLIAKNVEPASGEGQIFLKNHQIKWMRQTAESFDLEVPEDEFEEDEEPMDEIMDTFGDELLQLSEPLWEIQIEAMKKLFFAEK</sequence>
<dbReference type="eggNOG" id="ENOG502S5H8">
    <property type="taxonomic scope" value="Eukaryota"/>
</dbReference>
<organism evidence="2 3">
    <name type="scientific">Penicillium oxalicum (strain 114-2 / CGMCC 5302)</name>
    <name type="common">Penicillium decumbens</name>
    <dbReference type="NCBI Taxonomy" id="933388"/>
    <lineage>
        <taxon>Eukaryota</taxon>
        <taxon>Fungi</taxon>
        <taxon>Dikarya</taxon>
        <taxon>Ascomycota</taxon>
        <taxon>Pezizomycotina</taxon>
        <taxon>Eurotiomycetes</taxon>
        <taxon>Eurotiomycetidae</taxon>
        <taxon>Eurotiales</taxon>
        <taxon>Aspergillaceae</taxon>
        <taxon>Penicillium</taxon>
    </lineage>
</organism>
<dbReference type="Pfam" id="PF01728">
    <property type="entry name" value="FtsJ"/>
    <property type="match status" value="1"/>
</dbReference>
<evidence type="ECO:0000313" key="3">
    <source>
        <dbReference type="Proteomes" id="UP000019376"/>
    </source>
</evidence>
<dbReference type="Proteomes" id="UP000019376">
    <property type="component" value="Unassembled WGS sequence"/>
</dbReference>
<gene>
    <name evidence="2" type="ORF">PDE_00750</name>
</gene>
<dbReference type="OrthoDB" id="417125at2759"/>
<dbReference type="InterPro" id="IPR002877">
    <property type="entry name" value="RNA_MeTrfase_FtsJ_dom"/>
</dbReference>
<dbReference type="HOGENOM" id="CLU_043071_0_0_1"/>
<evidence type="ECO:0000259" key="1">
    <source>
        <dbReference type="Pfam" id="PF01728"/>
    </source>
</evidence>
<dbReference type="PhylomeDB" id="S7Z6R1"/>
<dbReference type="EMBL" id="KB644408">
    <property type="protein sequence ID" value="EPS25814.1"/>
    <property type="molecule type" value="Genomic_DNA"/>
</dbReference>
<dbReference type="InterPro" id="IPR029063">
    <property type="entry name" value="SAM-dependent_MTases_sf"/>
</dbReference>
<evidence type="ECO:0000313" key="2">
    <source>
        <dbReference type="EMBL" id="EPS25814.1"/>
    </source>
</evidence>
<dbReference type="SUPFAM" id="SSF53335">
    <property type="entry name" value="S-adenosyl-L-methionine-dependent methyltransferases"/>
    <property type="match status" value="1"/>
</dbReference>
<dbReference type="GO" id="GO:0032259">
    <property type="term" value="P:methylation"/>
    <property type="evidence" value="ECO:0007669"/>
    <property type="project" value="InterPro"/>
</dbReference>